<sequence>MPHTTRLLLVEDDPVIGRVLDAALRRDGYDVRWHPSGGDAVRDAAAREFELALVDLGLPDVDGLAVCQRLRELRPSCVVVVLTARDEEVDIIVGLESGADDYLTKPVRLGELRARIRAHLRRWLSVPVVRGPLRVGDLRLDLPARRAAVGERVLPLRAKEFDLLARLAATPGVAVRRETLMSDVWDTRWYGPTKTLDVHVASVRRKLAEAGGDRVPSIATVRGHGYRLEPAD</sequence>
<dbReference type="AlphaFoldDB" id="A0A4R7W029"/>
<evidence type="ECO:0000259" key="6">
    <source>
        <dbReference type="PROSITE" id="PS50110"/>
    </source>
</evidence>
<accession>A0A4R7W029</accession>
<comment type="caution">
    <text evidence="8">The sequence shown here is derived from an EMBL/GenBank/DDBJ whole genome shotgun (WGS) entry which is preliminary data.</text>
</comment>
<keyword evidence="2" id="KW-0902">Two-component regulatory system</keyword>
<dbReference type="InterPro" id="IPR001867">
    <property type="entry name" value="OmpR/PhoB-type_DNA-bd"/>
</dbReference>
<dbReference type="CDD" id="cd17574">
    <property type="entry name" value="REC_OmpR"/>
    <property type="match status" value="1"/>
</dbReference>
<evidence type="ECO:0000256" key="1">
    <source>
        <dbReference type="ARBA" id="ARBA00022553"/>
    </source>
</evidence>
<dbReference type="InterPro" id="IPR011006">
    <property type="entry name" value="CheY-like_superfamily"/>
</dbReference>
<evidence type="ECO:0000256" key="3">
    <source>
        <dbReference type="ARBA" id="ARBA00023125"/>
    </source>
</evidence>
<keyword evidence="3 5" id="KW-0238">DNA-binding</keyword>
<dbReference type="RefSeq" id="WP_133902013.1">
    <property type="nucleotide sequence ID" value="NZ_SOCP01000003.1"/>
</dbReference>
<dbReference type="PANTHER" id="PTHR48111:SF40">
    <property type="entry name" value="PHOSPHATE REGULON TRANSCRIPTIONAL REGULATORY PROTEIN PHOB"/>
    <property type="match status" value="1"/>
</dbReference>
<evidence type="ECO:0000256" key="4">
    <source>
        <dbReference type="PROSITE-ProRule" id="PRU00169"/>
    </source>
</evidence>
<dbReference type="PROSITE" id="PS50110">
    <property type="entry name" value="RESPONSE_REGULATORY"/>
    <property type="match status" value="1"/>
</dbReference>
<evidence type="ECO:0000256" key="5">
    <source>
        <dbReference type="PROSITE-ProRule" id="PRU01091"/>
    </source>
</evidence>
<feature type="DNA-binding region" description="OmpR/PhoB-type" evidence="5">
    <location>
        <begin position="130"/>
        <end position="230"/>
    </location>
</feature>
<name>A0A4R7W029_9PSEU</name>
<dbReference type="Pfam" id="PF00486">
    <property type="entry name" value="Trans_reg_C"/>
    <property type="match status" value="1"/>
</dbReference>
<evidence type="ECO:0000313" key="9">
    <source>
        <dbReference type="Proteomes" id="UP000294927"/>
    </source>
</evidence>
<feature type="domain" description="OmpR/PhoB-type" evidence="7">
    <location>
        <begin position="130"/>
        <end position="230"/>
    </location>
</feature>
<proteinExistence type="predicted"/>
<gene>
    <name evidence="8" type="ORF">CLV71_103118</name>
</gene>
<dbReference type="GO" id="GO:0005829">
    <property type="term" value="C:cytosol"/>
    <property type="evidence" value="ECO:0007669"/>
    <property type="project" value="TreeGrafter"/>
</dbReference>
<dbReference type="PROSITE" id="PS51755">
    <property type="entry name" value="OMPR_PHOB"/>
    <property type="match status" value="1"/>
</dbReference>
<reference evidence="8 9" key="1">
    <citation type="submission" date="2019-03" db="EMBL/GenBank/DDBJ databases">
        <title>Genomic Encyclopedia of Archaeal and Bacterial Type Strains, Phase II (KMG-II): from individual species to whole genera.</title>
        <authorList>
            <person name="Goeker M."/>
        </authorList>
    </citation>
    <scope>NUCLEOTIDE SEQUENCE [LARGE SCALE GENOMIC DNA]</scope>
    <source>
        <strain evidence="8 9">DSM 45499</strain>
    </source>
</reference>
<dbReference type="EMBL" id="SOCP01000003">
    <property type="protein sequence ID" value="TDV54877.1"/>
    <property type="molecule type" value="Genomic_DNA"/>
</dbReference>
<organism evidence="8 9">
    <name type="scientific">Actinophytocola oryzae</name>
    <dbReference type="NCBI Taxonomy" id="502181"/>
    <lineage>
        <taxon>Bacteria</taxon>
        <taxon>Bacillati</taxon>
        <taxon>Actinomycetota</taxon>
        <taxon>Actinomycetes</taxon>
        <taxon>Pseudonocardiales</taxon>
        <taxon>Pseudonocardiaceae</taxon>
    </lineage>
</organism>
<dbReference type="Gene3D" id="1.10.10.10">
    <property type="entry name" value="Winged helix-like DNA-binding domain superfamily/Winged helix DNA-binding domain"/>
    <property type="match status" value="1"/>
</dbReference>
<dbReference type="GO" id="GO:0006355">
    <property type="term" value="P:regulation of DNA-templated transcription"/>
    <property type="evidence" value="ECO:0007669"/>
    <property type="project" value="InterPro"/>
</dbReference>
<feature type="modified residue" description="4-aspartylphosphate" evidence="4">
    <location>
        <position position="55"/>
    </location>
</feature>
<dbReference type="GO" id="GO:0000976">
    <property type="term" value="F:transcription cis-regulatory region binding"/>
    <property type="evidence" value="ECO:0007669"/>
    <property type="project" value="TreeGrafter"/>
</dbReference>
<dbReference type="InterPro" id="IPR001789">
    <property type="entry name" value="Sig_transdc_resp-reg_receiver"/>
</dbReference>
<dbReference type="Gene3D" id="6.10.250.690">
    <property type="match status" value="1"/>
</dbReference>
<dbReference type="SUPFAM" id="SSF46894">
    <property type="entry name" value="C-terminal effector domain of the bipartite response regulators"/>
    <property type="match status" value="1"/>
</dbReference>
<keyword evidence="1 4" id="KW-0597">Phosphoprotein</keyword>
<dbReference type="CDD" id="cd00383">
    <property type="entry name" value="trans_reg_C"/>
    <property type="match status" value="1"/>
</dbReference>
<feature type="domain" description="Response regulatory" evidence="6">
    <location>
        <begin position="6"/>
        <end position="120"/>
    </location>
</feature>
<dbReference type="OrthoDB" id="5242643at2"/>
<dbReference type="PANTHER" id="PTHR48111">
    <property type="entry name" value="REGULATOR OF RPOS"/>
    <property type="match status" value="1"/>
</dbReference>
<dbReference type="SMART" id="SM00862">
    <property type="entry name" value="Trans_reg_C"/>
    <property type="match status" value="1"/>
</dbReference>
<dbReference type="Pfam" id="PF00072">
    <property type="entry name" value="Response_reg"/>
    <property type="match status" value="1"/>
</dbReference>
<evidence type="ECO:0000256" key="2">
    <source>
        <dbReference type="ARBA" id="ARBA00023012"/>
    </source>
</evidence>
<evidence type="ECO:0000259" key="7">
    <source>
        <dbReference type="PROSITE" id="PS51755"/>
    </source>
</evidence>
<dbReference type="Gene3D" id="3.40.50.2300">
    <property type="match status" value="1"/>
</dbReference>
<dbReference type="SUPFAM" id="SSF52172">
    <property type="entry name" value="CheY-like"/>
    <property type="match status" value="1"/>
</dbReference>
<dbReference type="InterPro" id="IPR036388">
    <property type="entry name" value="WH-like_DNA-bd_sf"/>
</dbReference>
<protein>
    <submittedName>
        <fullName evidence="8">DNA-binding response OmpR family regulator</fullName>
    </submittedName>
</protein>
<evidence type="ECO:0000313" key="8">
    <source>
        <dbReference type="EMBL" id="TDV54877.1"/>
    </source>
</evidence>
<dbReference type="SMART" id="SM00448">
    <property type="entry name" value="REC"/>
    <property type="match status" value="1"/>
</dbReference>
<dbReference type="GO" id="GO:0032993">
    <property type="term" value="C:protein-DNA complex"/>
    <property type="evidence" value="ECO:0007669"/>
    <property type="project" value="TreeGrafter"/>
</dbReference>
<dbReference type="InterPro" id="IPR039420">
    <property type="entry name" value="WalR-like"/>
</dbReference>
<dbReference type="Proteomes" id="UP000294927">
    <property type="component" value="Unassembled WGS sequence"/>
</dbReference>
<dbReference type="GO" id="GO:0000156">
    <property type="term" value="F:phosphorelay response regulator activity"/>
    <property type="evidence" value="ECO:0007669"/>
    <property type="project" value="TreeGrafter"/>
</dbReference>
<dbReference type="InterPro" id="IPR016032">
    <property type="entry name" value="Sig_transdc_resp-reg_C-effctor"/>
</dbReference>
<keyword evidence="9" id="KW-1185">Reference proteome</keyword>